<dbReference type="PANTHER" id="PTHR11533:SF174">
    <property type="entry name" value="PUROMYCIN-SENSITIVE AMINOPEPTIDASE-RELATED"/>
    <property type="match status" value="1"/>
</dbReference>
<proteinExistence type="predicted"/>
<keyword evidence="1" id="KW-0732">Signal</keyword>
<feature type="signal peptide" evidence="1">
    <location>
        <begin position="1"/>
        <end position="22"/>
    </location>
</feature>
<accession>A0A350HBE2</accession>
<dbReference type="CDD" id="cd09604">
    <property type="entry name" value="M1_APN_like"/>
    <property type="match status" value="1"/>
</dbReference>
<dbReference type="InterPro" id="IPR050344">
    <property type="entry name" value="Peptidase_M1_aminopeptidases"/>
</dbReference>
<sequence>MNARLILLILFSYISAFSITNRADYDLKVRLDDKAKTISGYADIVYKNNSPDTLKQINFHLYANLFKNDSDYMKKKNRPDEAKEGYTVIDSMFEDSIKNDEIKINGSMAYLTLKESISPYQEKKLRVYFTNKIPYPYLREGFYKGKYDISQWYPKVAVYKDKKWSDFQTDDKGEFYNEFGDYSLTITLPENYFVFGTGVMDDDSFELDRIKNISDRDSKQKKAKFEPSDNMKILRFTAQNVNDYAFSIVNDFKYLKEERGGLTVEIICSRGNEERFKAQIDNVFSIINYFSEKYYPYPYPKITIIEGLLKAGGGMEYPMFIVLGDILAGEKIPDGIIKTQFIEDVIAHEIAHQWFYLISGSDEFNEPFMDEGFATFSEISYMEDKHGSDNYVSIFKKEFFNLFDSHYIAYLNLQTNKKGMAMASKSTDAENQMEYINFYSKGYLVIRCVKDMLSDSVFDKAMKEYFQKFAFSHPSVNDFENHINMFTQDAYSDEIKKLLYENTFSDYSVQFKKLNKRGGVIVIKNKSMTDLPVKVNVRYSDNTEENFTKKVDFDSIYIDRTDIKNITVDKEMKYMDVYYHDNSLHPGLKMHFLPQKPDYFKNNLYVLPAIDYTLYDKMSYGVAVYFCDVLKIEGPFSLGKSNYGADMKIAYNKIMNYPIVKLNIYSEQGDAVRTGTQLNFTASKTYIRIVPSIYAYQYEEADNYKITISYMSRTSLDSSAYYSSRLTEGNVRGLEVKINGMTKASVFNLKYNLFSFLYDPLFYSDIQSAKLDFTLRAVYPAKFVDLGVTLRSGFIYRGRNIETSFYLYRDKFALFDSYRKSISSYDIDMLYQNSGFGFVSADTVSYKAINKVRLSAGKTLSGYADFILAGNIKDGRKLMQAGLTLNFEDAVIFEMPFYNTEYGFMLKDRFTVLMSINLLKVM</sequence>
<dbReference type="GO" id="GO:0005737">
    <property type="term" value="C:cytoplasm"/>
    <property type="evidence" value="ECO:0007669"/>
    <property type="project" value="TreeGrafter"/>
</dbReference>
<evidence type="ECO:0000259" key="2">
    <source>
        <dbReference type="Pfam" id="PF01433"/>
    </source>
</evidence>
<dbReference type="InterPro" id="IPR014782">
    <property type="entry name" value="Peptidase_M1_dom"/>
</dbReference>
<dbReference type="AlphaFoldDB" id="A0A350HBE2"/>
<dbReference type="SUPFAM" id="SSF55486">
    <property type="entry name" value="Metalloproteases ('zincins'), catalytic domain"/>
    <property type="match status" value="1"/>
</dbReference>
<evidence type="ECO:0000313" key="4">
    <source>
        <dbReference type="Proteomes" id="UP000264062"/>
    </source>
</evidence>
<protein>
    <recommendedName>
        <fullName evidence="2">Peptidase M1 membrane alanine aminopeptidase domain-containing protein</fullName>
    </recommendedName>
</protein>
<evidence type="ECO:0000256" key="1">
    <source>
        <dbReference type="SAM" id="SignalP"/>
    </source>
</evidence>
<gene>
    <name evidence="3" type="ORF">DCW38_06730</name>
</gene>
<feature type="chain" id="PRO_5016930618" description="Peptidase M1 membrane alanine aminopeptidase domain-containing protein" evidence="1">
    <location>
        <begin position="23"/>
        <end position="922"/>
    </location>
</feature>
<dbReference type="PANTHER" id="PTHR11533">
    <property type="entry name" value="PROTEASE M1 ZINC METALLOPROTEASE"/>
    <property type="match status" value="1"/>
</dbReference>
<dbReference type="GO" id="GO:0070006">
    <property type="term" value="F:metalloaminopeptidase activity"/>
    <property type="evidence" value="ECO:0007669"/>
    <property type="project" value="TreeGrafter"/>
</dbReference>
<reference evidence="3 4" key="1">
    <citation type="journal article" date="2018" name="Nat. Biotechnol.">
        <title>A standardized bacterial taxonomy based on genome phylogeny substantially revises the tree of life.</title>
        <authorList>
            <person name="Parks D.H."/>
            <person name="Chuvochina M."/>
            <person name="Waite D.W."/>
            <person name="Rinke C."/>
            <person name="Skarshewski A."/>
            <person name="Chaumeil P.A."/>
            <person name="Hugenholtz P."/>
        </authorList>
    </citation>
    <scope>NUCLEOTIDE SEQUENCE [LARGE SCALE GENOMIC DNA]</scope>
    <source>
        <strain evidence="3">UBA9956</strain>
    </source>
</reference>
<dbReference type="InterPro" id="IPR027268">
    <property type="entry name" value="Peptidase_M4/M1_CTD_sf"/>
</dbReference>
<dbReference type="Proteomes" id="UP000264062">
    <property type="component" value="Unassembled WGS sequence"/>
</dbReference>
<dbReference type="Pfam" id="PF01433">
    <property type="entry name" value="Peptidase_M1"/>
    <property type="match status" value="1"/>
</dbReference>
<feature type="domain" description="Peptidase M1 membrane alanine aminopeptidase" evidence="2">
    <location>
        <begin position="281"/>
        <end position="488"/>
    </location>
</feature>
<comment type="caution">
    <text evidence="3">The sequence shown here is derived from an EMBL/GenBank/DDBJ whole genome shotgun (WGS) entry which is preliminary data.</text>
</comment>
<dbReference type="GO" id="GO:0016020">
    <property type="term" value="C:membrane"/>
    <property type="evidence" value="ECO:0007669"/>
    <property type="project" value="TreeGrafter"/>
</dbReference>
<evidence type="ECO:0000313" key="3">
    <source>
        <dbReference type="EMBL" id="HAV92858.1"/>
    </source>
</evidence>
<dbReference type="EMBL" id="DMZY01000197">
    <property type="protein sequence ID" value="HAV92858.1"/>
    <property type="molecule type" value="Genomic_DNA"/>
</dbReference>
<dbReference type="GO" id="GO:0005615">
    <property type="term" value="C:extracellular space"/>
    <property type="evidence" value="ECO:0007669"/>
    <property type="project" value="TreeGrafter"/>
</dbReference>
<organism evidence="3 4">
    <name type="scientific">candidate division WOR-3 bacterium</name>
    <dbReference type="NCBI Taxonomy" id="2052148"/>
    <lineage>
        <taxon>Bacteria</taxon>
        <taxon>Bacteria division WOR-3</taxon>
    </lineage>
</organism>
<dbReference type="GO" id="GO:0008270">
    <property type="term" value="F:zinc ion binding"/>
    <property type="evidence" value="ECO:0007669"/>
    <property type="project" value="InterPro"/>
</dbReference>
<name>A0A350HBE2_UNCW3</name>
<dbReference type="Gene3D" id="1.10.390.10">
    <property type="entry name" value="Neutral Protease Domain 2"/>
    <property type="match status" value="1"/>
</dbReference>
<dbReference type="GO" id="GO:0043171">
    <property type="term" value="P:peptide catabolic process"/>
    <property type="evidence" value="ECO:0007669"/>
    <property type="project" value="TreeGrafter"/>
</dbReference>
<dbReference type="GO" id="GO:0042277">
    <property type="term" value="F:peptide binding"/>
    <property type="evidence" value="ECO:0007669"/>
    <property type="project" value="TreeGrafter"/>
</dbReference>